<comment type="caution">
    <text evidence="2">The sequence shown here is derived from an EMBL/GenBank/DDBJ whole genome shotgun (WGS) entry which is preliminary data.</text>
</comment>
<dbReference type="InterPro" id="IPR057722">
    <property type="entry name" value="AsqO/PenF-like_C"/>
</dbReference>
<sequence length="241" mass="27525">MPAPRLLQWILRLPKLMLEWQQDKGPTQATSDHNGGNAGTLVLFSTHCLALEVLRYVDHAHPSPSGGGYAVSWFNYGLPSLQNSSLISQISVSTSEYLLVSQFAFDVLELLHVLVVLLRRVWTFCDAPLRPIGDFMLSFRPTTSWHELRQTAFLKFADERGGFANDQQNLSGRFFASGVKSWYWGQGHLEPYSVVWLDFLPTRPWPPEFQITLDLAQALEIDVSAMEFSWKTIYERFKLTK</sequence>
<feature type="domain" description="AsqO/PenF-like C-terminal" evidence="1">
    <location>
        <begin position="177"/>
        <end position="201"/>
    </location>
</feature>
<evidence type="ECO:0000313" key="2">
    <source>
        <dbReference type="EMBL" id="KAJ7037673.1"/>
    </source>
</evidence>
<organism evidence="2 3">
    <name type="scientific">Mycena alexandri</name>
    <dbReference type="NCBI Taxonomy" id="1745969"/>
    <lineage>
        <taxon>Eukaryota</taxon>
        <taxon>Fungi</taxon>
        <taxon>Dikarya</taxon>
        <taxon>Basidiomycota</taxon>
        <taxon>Agaricomycotina</taxon>
        <taxon>Agaricomycetes</taxon>
        <taxon>Agaricomycetidae</taxon>
        <taxon>Agaricales</taxon>
        <taxon>Marasmiineae</taxon>
        <taxon>Mycenaceae</taxon>
        <taxon>Mycena</taxon>
    </lineage>
</organism>
<evidence type="ECO:0000259" key="1">
    <source>
        <dbReference type="Pfam" id="PF25581"/>
    </source>
</evidence>
<evidence type="ECO:0000313" key="3">
    <source>
        <dbReference type="Proteomes" id="UP001218188"/>
    </source>
</evidence>
<gene>
    <name evidence="2" type="ORF">C8F04DRAFT_1180406</name>
</gene>
<dbReference type="Pfam" id="PF25581">
    <property type="entry name" value="AsqO_C"/>
    <property type="match status" value="1"/>
</dbReference>
<reference evidence="2" key="1">
    <citation type="submission" date="2023-03" db="EMBL/GenBank/DDBJ databases">
        <title>Massive genome expansion in bonnet fungi (Mycena s.s.) driven by repeated elements and novel gene families across ecological guilds.</title>
        <authorList>
            <consortium name="Lawrence Berkeley National Laboratory"/>
            <person name="Harder C.B."/>
            <person name="Miyauchi S."/>
            <person name="Viragh M."/>
            <person name="Kuo A."/>
            <person name="Thoen E."/>
            <person name="Andreopoulos B."/>
            <person name="Lu D."/>
            <person name="Skrede I."/>
            <person name="Drula E."/>
            <person name="Henrissat B."/>
            <person name="Morin E."/>
            <person name="Kohler A."/>
            <person name="Barry K."/>
            <person name="LaButti K."/>
            <person name="Morin E."/>
            <person name="Salamov A."/>
            <person name="Lipzen A."/>
            <person name="Mereny Z."/>
            <person name="Hegedus B."/>
            <person name="Baldrian P."/>
            <person name="Stursova M."/>
            <person name="Weitz H."/>
            <person name="Taylor A."/>
            <person name="Grigoriev I.V."/>
            <person name="Nagy L.G."/>
            <person name="Martin F."/>
            <person name="Kauserud H."/>
        </authorList>
    </citation>
    <scope>NUCLEOTIDE SEQUENCE</scope>
    <source>
        <strain evidence="2">CBHHK200</strain>
    </source>
</reference>
<accession>A0AAD6X3J4</accession>
<dbReference type="AlphaFoldDB" id="A0AAD6X3J4"/>
<dbReference type="Proteomes" id="UP001218188">
    <property type="component" value="Unassembled WGS sequence"/>
</dbReference>
<protein>
    <recommendedName>
        <fullName evidence="1">AsqO/PenF-like C-terminal domain-containing protein</fullName>
    </recommendedName>
</protein>
<dbReference type="EMBL" id="JARJCM010000036">
    <property type="protein sequence ID" value="KAJ7037673.1"/>
    <property type="molecule type" value="Genomic_DNA"/>
</dbReference>
<name>A0AAD6X3J4_9AGAR</name>
<proteinExistence type="predicted"/>
<keyword evidence="3" id="KW-1185">Reference proteome</keyword>